<proteinExistence type="predicted"/>
<feature type="region of interest" description="Disordered" evidence="1">
    <location>
        <begin position="434"/>
        <end position="480"/>
    </location>
</feature>
<evidence type="ECO:0000313" key="3">
    <source>
        <dbReference type="Proteomes" id="UP001281761"/>
    </source>
</evidence>
<dbReference type="EMBL" id="JARBJD010000215">
    <property type="protein sequence ID" value="KAK2946937.1"/>
    <property type="molecule type" value="Genomic_DNA"/>
</dbReference>
<feature type="compositionally biased region" description="Low complexity" evidence="1">
    <location>
        <begin position="519"/>
        <end position="553"/>
    </location>
</feature>
<evidence type="ECO:0000313" key="2">
    <source>
        <dbReference type="EMBL" id="KAK2946937.1"/>
    </source>
</evidence>
<evidence type="ECO:0000256" key="1">
    <source>
        <dbReference type="SAM" id="MobiDB-lite"/>
    </source>
</evidence>
<comment type="caution">
    <text evidence="2">The sequence shown here is derived from an EMBL/GenBank/DDBJ whole genome shotgun (WGS) entry which is preliminary data.</text>
</comment>
<reference evidence="2 3" key="1">
    <citation type="journal article" date="2022" name="bioRxiv">
        <title>Genomics of Preaxostyla Flagellates Illuminates Evolutionary Transitions and the Path Towards Mitochondrial Loss.</title>
        <authorList>
            <person name="Novak L.V.F."/>
            <person name="Treitli S.C."/>
            <person name="Pyrih J."/>
            <person name="Halakuc P."/>
            <person name="Pipaliya S.V."/>
            <person name="Vacek V."/>
            <person name="Brzon O."/>
            <person name="Soukal P."/>
            <person name="Eme L."/>
            <person name="Dacks J.B."/>
            <person name="Karnkowska A."/>
            <person name="Elias M."/>
            <person name="Hampl V."/>
        </authorList>
    </citation>
    <scope>NUCLEOTIDE SEQUENCE [LARGE SCALE GENOMIC DNA]</scope>
    <source>
        <strain evidence="2">NAU3</strain>
        <tissue evidence="2">Gut</tissue>
    </source>
</reference>
<accession>A0ABQ9X587</accession>
<keyword evidence="3" id="KW-1185">Reference proteome</keyword>
<protein>
    <submittedName>
        <fullName evidence="2">Uncharacterized protein</fullName>
    </submittedName>
</protein>
<dbReference type="Proteomes" id="UP001281761">
    <property type="component" value="Unassembled WGS sequence"/>
</dbReference>
<name>A0ABQ9X587_9EUKA</name>
<feature type="compositionally biased region" description="Low complexity" evidence="1">
    <location>
        <begin position="446"/>
        <end position="480"/>
    </location>
</feature>
<gene>
    <name evidence="2" type="ORF">BLNAU_18161</name>
</gene>
<sequence length="645" mass="71108">MGSGRRVVAHKLFAPRTQDRIPPGSLYYQESLSRSVLPQHRTKSRPVRPTPTPPLRSDSISTNPNNYKTILFDRADHPQLVQLAQLTLICPAISVSSLSGALQSLFDDLSVNLNNSLSMTWAIIDCGSDGEEPSLHHHAHYQGSFRNLCQSKQSFECSFQMLPTHSHLLFCSSSSSAPPDLIDSFLKSVDISSSPSDTPFRHDRHLNLISALSQSSSPLVTKLSEPLLDPTFPLRSLLSPRSFTDPASSFLRLANTNPEFFRRIIENNTGHILDIAISTAVNSIRVVPEVLSEPRCLDFGRATPNWVVLLNAIADVKMDLTQNSDEFNSIRASHLTFLILSTASTNNELSTAAVQLSRIITLARISPIVTLARFSPIVTLARISRIITLARFSPIVTLARFSPIVTLARFSPIVTLARFSPIVTRPLLPNRHSRPLLPNHHSRHFSPIASPQSSLSPASPESSLSPASPESSLSPASPESSLLARFSPESSLARFSLNRHSRPLLPNRHSRPLLPNRHSPASPQSSLSPASPQSSLSPASPQSSLSPASPNRHSRPLLPIVTLPLLPNRHFAFLQYLFTSNPNKHIEYREMGSIVQKSSRSVDDQSDRPLPMPTSGIRSWVRGAKSFRATARLLGIQKSRRLFYF</sequence>
<organism evidence="2 3">
    <name type="scientific">Blattamonas nauphoetae</name>
    <dbReference type="NCBI Taxonomy" id="2049346"/>
    <lineage>
        <taxon>Eukaryota</taxon>
        <taxon>Metamonada</taxon>
        <taxon>Preaxostyla</taxon>
        <taxon>Oxymonadida</taxon>
        <taxon>Blattamonas</taxon>
    </lineage>
</organism>
<feature type="region of interest" description="Disordered" evidence="1">
    <location>
        <begin position="502"/>
        <end position="553"/>
    </location>
</feature>
<feature type="region of interest" description="Disordered" evidence="1">
    <location>
        <begin position="36"/>
        <end position="62"/>
    </location>
</feature>